<evidence type="ECO:0000256" key="1">
    <source>
        <dbReference type="ARBA" id="ARBA00010088"/>
    </source>
</evidence>
<dbReference type="InterPro" id="IPR000073">
    <property type="entry name" value="AB_hydrolase_1"/>
</dbReference>
<keyword evidence="2" id="KW-0378">Hydrolase</keyword>
<comment type="caution">
    <text evidence="4">The sequence shown here is derived from an EMBL/GenBank/DDBJ whole genome shotgun (WGS) entry which is preliminary data.</text>
</comment>
<dbReference type="PRINTS" id="PR00793">
    <property type="entry name" value="PROAMNOPTASE"/>
</dbReference>
<dbReference type="InterPro" id="IPR029058">
    <property type="entry name" value="AB_hydrolase_fold"/>
</dbReference>
<accession>A0AAW0QFI6</accession>
<dbReference type="SUPFAM" id="SSF53474">
    <property type="entry name" value="alpha/beta-Hydrolases"/>
    <property type="match status" value="1"/>
</dbReference>
<proteinExistence type="inferred from homology"/>
<evidence type="ECO:0000256" key="2">
    <source>
        <dbReference type="ARBA" id="ARBA00022801"/>
    </source>
</evidence>
<protein>
    <submittedName>
        <fullName evidence="4">Proline iminopeptidase</fullName>
    </submittedName>
</protein>
<dbReference type="PANTHER" id="PTHR43248">
    <property type="entry name" value="2-SUCCINYL-6-HYDROXY-2,4-CYCLOHEXADIENE-1-CARBOXYLATE SYNTHASE"/>
    <property type="match status" value="1"/>
</dbReference>
<dbReference type="InterPro" id="IPR051601">
    <property type="entry name" value="Serine_prot/Carboxylest_S33"/>
</dbReference>
<dbReference type="PANTHER" id="PTHR43248:SF2">
    <property type="entry name" value="PROLYL AMINOPEPTIDASE"/>
    <property type="match status" value="1"/>
</dbReference>
<evidence type="ECO:0000259" key="3">
    <source>
        <dbReference type="Pfam" id="PF00561"/>
    </source>
</evidence>
<keyword evidence="5" id="KW-1185">Reference proteome</keyword>
<dbReference type="AlphaFoldDB" id="A0AAW0QFI6"/>
<dbReference type="InterPro" id="IPR002410">
    <property type="entry name" value="Peptidase_S33"/>
</dbReference>
<reference evidence="4 5" key="1">
    <citation type="submission" date="2023-01" db="EMBL/GenBank/DDBJ databases">
        <title>Analysis of 21 Apiospora genomes using comparative genomics revels a genus with tremendous synthesis potential of carbohydrate active enzymes and secondary metabolites.</title>
        <authorList>
            <person name="Sorensen T."/>
        </authorList>
    </citation>
    <scope>NUCLEOTIDE SEQUENCE [LARGE SCALE GENOMIC DNA]</scope>
    <source>
        <strain evidence="4 5">CBS 117206</strain>
    </source>
</reference>
<sequence>MDCVAKLVSKSQPYLVPGKILVAELWFEVPLDYANPDSRKLKLFARSAVRYERPIVEPAAGDKSHQKPYLVYLQGGPGYGNPLPQDSPLSTYMLDRGYELLLLDYRGVGLSSTVSAETLPLVGGPREQADYLKLFRADNIVRDCEAVRKCLTKDYPAEKKKWSIFGQSFGGMTSLTYLSFHPEGLRESFITGGLAALDKGPEEVYTLTYKKVTERNQDYYRKFPGDVAVVKEVAKKILELGGSEGVLLPGGGQLTVSRLMTIGLNFGAHGGIDQVHNVILKMKADLDQFGIFTRATLNSFEQDQGWDNAPIYAMLHEPCWIYGPGTAANWAAERVGKALSRYQWLNKDWPGPQSLKEDEPMYFSGEMVYSFYFDVCSGLKPLKETAQILAEFDSWPSLYNIEQLQKNEVPVYAACYEDMYVDPGTARITASRIKGIRVFETNVLYHSALRSRSQDVFRELLRLRDDTID</sequence>
<dbReference type="EMBL" id="JAQQWP010000011">
    <property type="protein sequence ID" value="KAK8095455.1"/>
    <property type="molecule type" value="Genomic_DNA"/>
</dbReference>
<name>A0AAW0QFI6_9PEZI</name>
<dbReference type="Pfam" id="PF00561">
    <property type="entry name" value="Abhydrolase_1"/>
    <property type="match status" value="1"/>
</dbReference>
<organism evidence="4 5">
    <name type="scientific">Apiospora kogelbergensis</name>
    <dbReference type="NCBI Taxonomy" id="1337665"/>
    <lineage>
        <taxon>Eukaryota</taxon>
        <taxon>Fungi</taxon>
        <taxon>Dikarya</taxon>
        <taxon>Ascomycota</taxon>
        <taxon>Pezizomycotina</taxon>
        <taxon>Sordariomycetes</taxon>
        <taxon>Xylariomycetidae</taxon>
        <taxon>Amphisphaeriales</taxon>
        <taxon>Apiosporaceae</taxon>
        <taxon>Apiospora</taxon>
    </lineage>
</organism>
<evidence type="ECO:0000313" key="4">
    <source>
        <dbReference type="EMBL" id="KAK8095455.1"/>
    </source>
</evidence>
<gene>
    <name evidence="4" type="ORF">PG999_013477</name>
</gene>
<dbReference type="GO" id="GO:0008233">
    <property type="term" value="F:peptidase activity"/>
    <property type="evidence" value="ECO:0007669"/>
    <property type="project" value="InterPro"/>
</dbReference>
<dbReference type="GO" id="GO:0006508">
    <property type="term" value="P:proteolysis"/>
    <property type="evidence" value="ECO:0007669"/>
    <property type="project" value="InterPro"/>
</dbReference>
<dbReference type="Proteomes" id="UP001392437">
    <property type="component" value="Unassembled WGS sequence"/>
</dbReference>
<feature type="domain" description="AB hydrolase-1" evidence="3">
    <location>
        <begin position="70"/>
        <end position="221"/>
    </location>
</feature>
<comment type="similarity">
    <text evidence="1">Belongs to the peptidase S33 family.</text>
</comment>
<dbReference type="Gene3D" id="3.40.50.1820">
    <property type="entry name" value="alpha/beta hydrolase"/>
    <property type="match status" value="1"/>
</dbReference>
<evidence type="ECO:0000313" key="5">
    <source>
        <dbReference type="Proteomes" id="UP001392437"/>
    </source>
</evidence>